<evidence type="ECO:0000313" key="9">
    <source>
        <dbReference type="Proteomes" id="UP000831113"/>
    </source>
</evidence>
<dbReference type="Pfam" id="PF02518">
    <property type="entry name" value="HATPase_c"/>
    <property type="match status" value="1"/>
</dbReference>
<dbReference type="SUPFAM" id="SSF55785">
    <property type="entry name" value="PYP-like sensor domain (PAS domain)"/>
    <property type="match status" value="3"/>
</dbReference>
<dbReference type="InterPro" id="IPR036890">
    <property type="entry name" value="HATPase_C_sf"/>
</dbReference>
<evidence type="ECO:0000256" key="6">
    <source>
        <dbReference type="SAM" id="Coils"/>
    </source>
</evidence>
<evidence type="ECO:0000256" key="1">
    <source>
        <dbReference type="ARBA" id="ARBA00000085"/>
    </source>
</evidence>
<evidence type="ECO:0000256" key="3">
    <source>
        <dbReference type="ARBA" id="ARBA00022553"/>
    </source>
</evidence>
<protein>
    <recommendedName>
        <fullName evidence="2">histidine kinase</fullName>
        <ecNumber evidence="2">2.7.13.3</ecNumber>
    </recommendedName>
</protein>
<dbReference type="PANTHER" id="PTHR42878">
    <property type="entry name" value="TWO-COMPONENT HISTIDINE KINASE"/>
    <property type="match status" value="1"/>
</dbReference>
<keyword evidence="4" id="KW-0808">Transferase</keyword>
<organism evidence="8 9">
    <name type="scientific">Hymenobacter tibetensis</name>
    <dbReference type="NCBI Taxonomy" id="497967"/>
    <lineage>
        <taxon>Bacteria</taxon>
        <taxon>Pseudomonadati</taxon>
        <taxon>Bacteroidota</taxon>
        <taxon>Cytophagia</taxon>
        <taxon>Cytophagales</taxon>
        <taxon>Hymenobacteraceae</taxon>
        <taxon>Hymenobacter</taxon>
    </lineage>
</organism>
<dbReference type="PANTHER" id="PTHR42878:SF15">
    <property type="entry name" value="BACTERIOPHYTOCHROME"/>
    <property type="match status" value="1"/>
</dbReference>
<dbReference type="InterPro" id="IPR050351">
    <property type="entry name" value="BphY/WalK/GraS-like"/>
</dbReference>
<dbReference type="InterPro" id="IPR005467">
    <property type="entry name" value="His_kinase_dom"/>
</dbReference>
<sequence>MAPTFVLEWANARMGAIWGRPLDQVVGRPHFEALPDLAGQGFEQVFADVLETGRTVALQELLVSINQNQQAYQGYFNITSQPVYEGTQHISGILCSAIEVTNQVLARQQVQHLNEELAALNEELRATNEEYHQANTVLSETQQQLQQLNQELEARVQKRTYQLKNAQATTERQRRQWYELMMRAPAGICIFDGPEWVYEFVNPGYQAMFPDRELLGKRLVDALPEIAEQPLMAILHRVYDTGEPFEAHAVLVPLARTAGGPVEDIYFDLTYQARRDEAGQIDGFVTYAYDVTEQVLVRREQAEQQRKLYDLFEQAPVGICIFAGPDWVYEVINPSYQQLQPHRPLLGLPLLVAMPELVGTNVEQLLRHVYETGETHQEHELLIPVARAEDGLLEERYFTVVYQARRDERGRINGILNFTVEFTEQVRARQRVQDLNEELALINEELAGTNKELTATNEELNKSNTQLMRTNVDLDTFVYTASHDLKAPITNIESIVLALRDTLPPGVQQDEVVAHLLALLDTTVTRFRLTIDQLTDISKLQLAHAGPAEPVRLAQVVENVRLDLGPASAAADTQLTVEVDPELVVSFSPANLRSIVYNLLGNAIKYRAPERLSQVRVHAVHTASGVVLTVQDNGLGMSVGQQRQLFGLFQRLHTHVEGTGVGLYITKRLVENAGGRITVQSQPGIGTTFTVTFPA</sequence>
<evidence type="ECO:0000256" key="4">
    <source>
        <dbReference type="ARBA" id="ARBA00022679"/>
    </source>
</evidence>
<name>A0ABY4CST5_9BACT</name>
<evidence type="ECO:0000259" key="7">
    <source>
        <dbReference type="PROSITE" id="PS50109"/>
    </source>
</evidence>
<dbReference type="EMBL" id="CP094669">
    <property type="protein sequence ID" value="UOG73323.1"/>
    <property type="molecule type" value="Genomic_DNA"/>
</dbReference>
<dbReference type="InterPro" id="IPR004358">
    <property type="entry name" value="Sig_transdc_His_kin-like_C"/>
</dbReference>
<keyword evidence="6" id="KW-0175">Coiled coil</keyword>
<dbReference type="PROSITE" id="PS50109">
    <property type="entry name" value="HIS_KIN"/>
    <property type="match status" value="1"/>
</dbReference>
<dbReference type="Gene3D" id="3.30.450.20">
    <property type="entry name" value="PAS domain"/>
    <property type="match status" value="3"/>
</dbReference>
<dbReference type="CDD" id="cd00082">
    <property type="entry name" value="HisKA"/>
    <property type="match status" value="1"/>
</dbReference>
<dbReference type="InterPro" id="IPR003594">
    <property type="entry name" value="HATPase_dom"/>
</dbReference>
<reference evidence="8 9" key="1">
    <citation type="submission" date="2022-03" db="EMBL/GenBank/DDBJ databases">
        <title>Hymenobactersp. isolated from the air.</title>
        <authorList>
            <person name="Won M."/>
            <person name="Kwon S.-W."/>
        </authorList>
    </citation>
    <scope>NUCLEOTIDE SEQUENCE [LARGE SCALE GENOMIC DNA]</scope>
    <source>
        <strain evidence="8 9">KACC 21982</strain>
    </source>
</reference>
<dbReference type="GO" id="GO:0016301">
    <property type="term" value="F:kinase activity"/>
    <property type="evidence" value="ECO:0007669"/>
    <property type="project" value="UniProtKB-KW"/>
</dbReference>
<dbReference type="InterPro" id="IPR036097">
    <property type="entry name" value="HisK_dim/P_sf"/>
</dbReference>
<dbReference type="PRINTS" id="PR00344">
    <property type="entry name" value="BCTRLSENSOR"/>
</dbReference>
<keyword evidence="5 8" id="KW-0418">Kinase</keyword>
<gene>
    <name evidence="8" type="ORF">MTX78_14445</name>
</gene>
<feature type="coiled-coil region" evidence="6">
    <location>
        <begin position="425"/>
        <end position="470"/>
    </location>
</feature>
<dbReference type="SUPFAM" id="SSF55874">
    <property type="entry name" value="ATPase domain of HSP90 chaperone/DNA topoisomerase II/histidine kinase"/>
    <property type="match status" value="1"/>
</dbReference>
<proteinExistence type="predicted"/>
<evidence type="ECO:0000256" key="2">
    <source>
        <dbReference type="ARBA" id="ARBA00012438"/>
    </source>
</evidence>
<dbReference type="Gene3D" id="3.30.565.10">
    <property type="entry name" value="Histidine kinase-like ATPase, C-terminal domain"/>
    <property type="match status" value="1"/>
</dbReference>
<dbReference type="Pfam" id="PF08448">
    <property type="entry name" value="PAS_4"/>
    <property type="match status" value="3"/>
</dbReference>
<dbReference type="Gene3D" id="1.10.287.130">
    <property type="match status" value="1"/>
</dbReference>
<feature type="domain" description="Histidine kinase" evidence="7">
    <location>
        <begin position="480"/>
        <end position="695"/>
    </location>
</feature>
<dbReference type="Proteomes" id="UP000831113">
    <property type="component" value="Chromosome"/>
</dbReference>
<dbReference type="EC" id="2.7.13.3" evidence="2"/>
<evidence type="ECO:0000256" key="5">
    <source>
        <dbReference type="ARBA" id="ARBA00022777"/>
    </source>
</evidence>
<keyword evidence="9" id="KW-1185">Reference proteome</keyword>
<evidence type="ECO:0000313" key="8">
    <source>
        <dbReference type="EMBL" id="UOG73323.1"/>
    </source>
</evidence>
<accession>A0ABY4CST5</accession>
<dbReference type="InterPro" id="IPR035965">
    <property type="entry name" value="PAS-like_dom_sf"/>
</dbReference>
<dbReference type="SMART" id="SM00387">
    <property type="entry name" value="HATPase_c"/>
    <property type="match status" value="1"/>
</dbReference>
<dbReference type="InterPro" id="IPR013656">
    <property type="entry name" value="PAS_4"/>
</dbReference>
<keyword evidence="3" id="KW-0597">Phosphoprotein</keyword>
<dbReference type="RefSeq" id="WP_243795556.1">
    <property type="nucleotide sequence ID" value="NZ_CP094669.1"/>
</dbReference>
<comment type="catalytic activity">
    <reaction evidence="1">
        <text>ATP + protein L-histidine = ADP + protein N-phospho-L-histidine.</text>
        <dbReference type="EC" id="2.7.13.3"/>
    </reaction>
</comment>
<feature type="coiled-coil region" evidence="6">
    <location>
        <begin position="103"/>
        <end position="169"/>
    </location>
</feature>
<dbReference type="InterPro" id="IPR003661">
    <property type="entry name" value="HisK_dim/P_dom"/>
</dbReference>
<dbReference type="SUPFAM" id="SSF47384">
    <property type="entry name" value="Homodimeric domain of signal transducing histidine kinase"/>
    <property type="match status" value="1"/>
</dbReference>